<evidence type="ECO:0000256" key="2">
    <source>
        <dbReference type="ARBA" id="ARBA00022741"/>
    </source>
</evidence>
<dbReference type="SMART" id="SM00534">
    <property type="entry name" value="MUTSac"/>
    <property type="match status" value="1"/>
</dbReference>
<dbReference type="GO" id="GO:0006298">
    <property type="term" value="P:mismatch repair"/>
    <property type="evidence" value="ECO:0007669"/>
    <property type="project" value="InterPro"/>
</dbReference>
<comment type="caution">
    <text evidence="8">The sequence shown here is derived from an EMBL/GenBank/DDBJ whole genome shotgun (WGS) entry which is preliminary data.</text>
</comment>
<dbReference type="Gene3D" id="3.30.420.110">
    <property type="entry name" value="MutS, connector domain"/>
    <property type="match status" value="1"/>
</dbReference>
<dbReference type="Gene3D" id="1.10.1420.10">
    <property type="match status" value="1"/>
</dbReference>
<dbReference type="InterPro" id="IPR036187">
    <property type="entry name" value="DNA_mismatch_repair_MutS_sf"/>
</dbReference>
<sequence length="951" mass="105924">MTKRRRPLIKVHSGAESDQEISDASVMSGRTPPTKKVRWRGRSGGELKEEPSSDSEAERESSVAPEKTCLAAFSSHGSMGCAYYDPKTRILSVLEDTQETTHYDITEMLLEQLDPEVVLTSSKSEDGFIDALTENMEKRAGMFQIRPFKEFAVSRGKDRLLSLTRLSALVPDDSNLPPSSDADFESHSSRHTNAYDFMRSRRQITGDPTTRRWNASIRMSNFTSVESSPLCLSSIGALLDYIVRERALSDFDDEGISGLDVRDIEILALNQFMQINADALMSLQVFENESHASVHSDKTKEGLSVFGMLNNTRTTLGRSHLRSWLLRPSLSLSVINARHDAVECFALSENIVTANAMHNHLKGLKNMPRIMAQLRSGKGKLADWQGLVKFTFHATMLREGLSELHQGCDVEVVRQLIEVLDVAAFKEIGIKINDIIDWEESSTNDRVCVRPNVDEDLDNRKHVYHGIDSVLSNVAEQVSQTVPSSYATSLNVVYFPQLGYLICVPMTDEWRTEPGIQPLEGWTFQFSSDEHVYFKSAEMHDMDHHIGDLHSTIVDRELEIIQALLEEVLECDAAIASACDVSADLDCLLSFAEASRLYNFRRPDMVEDNHTEIIQGRHPLYETVVDTFVPNDARLMGGAGVKSDAEPPDKIHQWNSVLLCTGANACGKSVYMKQIAIIQIMAESATLGLVDKIFTRVSTRESVSKTQSAFMIDLAQVSLALRNCTARSLIILDEFGKGTLSTGSSTFLVFNGAGLFCGVLRHLLRRGSSCPRVLVATHFHDVFNDKLLDPENVPISFRHMQVMFTSRTGQAIESTSGDNSTGASCSEDTFDSVQDGSMSIAYRSAEKITYLYRVAEGLSLDSHAAKCAELFGIPSKVVKRAQYISKLVSSHELGKLLDEEMLDTERQELEEAESVCRRFLAWKIKQNDDEDLGTGEVKRKLAEILGFSVDD</sequence>
<gene>
    <name evidence="8" type="ORF">CPB83DRAFT_942649</name>
</gene>
<feature type="region of interest" description="Disordered" evidence="5">
    <location>
        <begin position="1"/>
        <end position="63"/>
    </location>
</feature>
<dbReference type="AlphaFoldDB" id="A0A9P6EQE0"/>
<evidence type="ECO:0000259" key="7">
    <source>
        <dbReference type="SMART" id="SM00534"/>
    </source>
</evidence>
<dbReference type="InterPro" id="IPR036678">
    <property type="entry name" value="MutS_con_dom_sf"/>
</dbReference>
<dbReference type="Gene3D" id="3.40.50.300">
    <property type="entry name" value="P-loop containing nucleotide triphosphate hydrolases"/>
    <property type="match status" value="1"/>
</dbReference>
<dbReference type="Pfam" id="PF00488">
    <property type="entry name" value="MutS_V"/>
    <property type="match status" value="1"/>
</dbReference>
<dbReference type="SUPFAM" id="SSF52540">
    <property type="entry name" value="P-loop containing nucleoside triphosphate hydrolases"/>
    <property type="match status" value="1"/>
</dbReference>
<reference evidence="8" key="1">
    <citation type="submission" date="2020-11" db="EMBL/GenBank/DDBJ databases">
        <authorList>
            <consortium name="DOE Joint Genome Institute"/>
            <person name="Ahrendt S."/>
            <person name="Riley R."/>
            <person name="Andreopoulos W."/>
            <person name="Labutti K."/>
            <person name="Pangilinan J."/>
            <person name="Ruiz-Duenas F.J."/>
            <person name="Barrasa J.M."/>
            <person name="Sanchez-Garcia M."/>
            <person name="Camarero S."/>
            <person name="Miyauchi S."/>
            <person name="Serrano A."/>
            <person name="Linde D."/>
            <person name="Babiker R."/>
            <person name="Drula E."/>
            <person name="Ayuso-Fernandez I."/>
            <person name="Pacheco R."/>
            <person name="Padilla G."/>
            <person name="Ferreira P."/>
            <person name="Barriuso J."/>
            <person name="Kellner H."/>
            <person name="Castanera R."/>
            <person name="Alfaro M."/>
            <person name="Ramirez L."/>
            <person name="Pisabarro A.G."/>
            <person name="Kuo A."/>
            <person name="Tritt A."/>
            <person name="Lipzen A."/>
            <person name="He G."/>
            <person name="Yan M."/>
            <person name="Ng V."/>
            <person name="Cullen D."/>
            <person name="Martin F."/>
            <person name="Rosso M.-N."/>
            <person name="Henrissat B."/>
            <person name="Hibbett D."/>
            <person name="Martinez A.T."/>
            <person name="Grigoriev I.V."/>
        </authorList>
    </citation>
    <scope>NUCLEOTIDE SEQUENCE</scope>
    <source>
        <strain evidence="8">CBS 506.95</strain>
    </source>
</reference>
<dbReference type="GO" id="GO:0140664">
    <property type="term" value="F:ATP-dependent DNA damage sensor activity"/>
    <property type="evidence" value="ECO:0007669"/>
    <property type="project" value="InterPro"/>
</dbReference>
<evidence type="ECO:0000313" key="9">
    <source>
        <dbReference type="Proteomes" id="UP000807306"/>
    </source>
</evidence>
<name>A0A9P6EQE0_9AGAR</name>
<dbReference type="InterPro" id="IPR027417">
    <property type="entry name" value="P-loop_NTPase"/>
</dbReference>
<dbReference type="InterPro" id="IPR007696">
    <property type="entry name" value="DNA_mismatch_repair_MutS_core"/>
</dbReference>
<dbReference type="OrthoDB" id="29596at2759"/>
<dbReference type="InterPro" id="IPR000432">
    <property type="entry name" value="DNA_mismatch_repair_MutS_C"/>
</dbReference>
<accession>A0A9P6EQE0</accession>
<keyword evidence="4" id="KW-0238">DNA-binding</keyword>
<dbReference type="EMBL" id="MU157829">
    <property type="protein sequence ID" value="KAF9533174.1"/>
    <property type="molecule type" value="Genomic_DNA"/>
</dbReference>
<keyword evidence="9" id="KW-1185">Reference proteome</keyword>
<dbReference type="SMART" id="SM00533">
    <property type="entry name" value="MUTSd"/>
    <property type="match status" value="1"/>
</dbReference>
<dbReference type="InterPro" id="IPR045076">
    <property type="entry name" value="MutS"/>
</dbReference>
<evidence type="ECO:0000256" key="4">
    <source>
        <dbReference type="ARBA" id="ARBA00023125"/>
    </source>
</evidence>
<keyword evidence="2" id="KW-0547">Nucleotide-binding</keyword>
<dbReference type="GO" id="GO:0051026">
    <property type="term" value="P:chiasma assembly"/>
    <property type="evidence" value="ECO:0007669"/>
    <property type="project" value="TreeGrafter"/>
</dbReference>
<dbReference type="Pfam" id="PF05192">
    <property type="entry name" value="MutS_III"/>
    <property type="match status" value="1"/>
</dbReference>
<dbReference type="GO" id="GO:0005634">
    <property type="term" value="C:nucleus"/>
    <property type="evidence" value="ECO:0007669"/>
    <property type="project" value="TreeGrafter"/>
</dbReference>
<dbReference type="PANTHER" id="PTHR11361:SF20">
    <property type="entry name" value="MUTS PROTEIN HOMOLOG 5"/>
    <property type="match status" value="1"/>
</dbReference>
<evidence type="ECO:0000313" key="8">
    <source>
        <dbReference type="EMBL" id="KAF9533174.1"/>
    </source>
</evidence>
<comment type="similarity">
    <text evidence="1">Belongs to the DNA mismatch repair MutS family.</text>
</comment>
<dbReference type="CDD" id="cd03281">
    <property type="entry name" value="ABC_MSH5_euk"/>
    <property type="match status" value="1"/>
</dbReference>
<dbReference type="Proteomes" id="UP000807306">
    <property type="component" value="Unassembled WGS sequence"/>
</dbReference>
<proteinExistence type="inferred from homology"/>
<evidence type="ECO:0000256" key="5">
    <source>
        <dbReference type="SAM" id="MobiDB-lite"/>
    </source>
</evidence>
<protein>
    <submittedName>
        <fullName evidence="8">DNA mismatch repair protein MutS</fullName>
    </submittedName>
</protein>
<feature type="domain" description="DNA mismatch repair proteins mutS family" evidence="7">
    <location>
        <begin position="655"/>
        <end position="886"/>
    </location>
</feature>
<evidence type="ECO:0000259" key="6">
    <source>
        <dbReference type="SMART" id="SM00533"/>
    </source>
</evidence>
<dbReference type="SUPFAM" id="SSF48334">
    <property type="entry name" value="DNA repair protein MutS, domain III"/>
    <property type="match status" value="1"/>
</dbReference>
<dbReference type="PIRSF" id="PIRSF005813">
    <property type="entry name" value="MSH2"/>
    <property type="match status" value="1"/>
</dbReference>
<dbReference type="InterPro" id="IPR011184">
    <property type="entry name" value="DNA_mismatch_repair_Msh2"/>
</dbReference>
<dbReference type="GO" id="GO:0030983">
    <property type="term" value="F:mismatched DNA binding"/>
    <property type="evidence" value="ECO:0007669"/>
    <property type="project" value="InterPro"/>
</dbReference>
<feature type="domain" description="DNA mismatch repair protein MutS core" evidence="6">
    <location>
        <begin position="300"/>
        <end position="624"/>
    </location>
</feature>
<dbReference type="GO" id="GO:0005524">
    <property type="term" value="F:ATP binding"/>
    <property type="evidence" value="ECO:0007669"/>
    <property type="project" value="UniProtKB-KW"/>
</dbReference>
<dbReference type="PANTHER" id="PTHR11361">
    <property type="entry name" value="DNA MISMATCH REPAIR PROTEIN MUTS FAMILY MEMBER"/>
    <property type="match status" value="1"/>
</dbReference>
<feature type="compositionally biased region" description="Basic and acidic residues" evidence="5">
    <location>
        <begin position="43"/>
        <end position="61"/>
    </location>
</feature>
<keyword evidence="3" id="KW-0067">ATP-binding</keyword>
<organism evidence="8 9">
    <name type="scientific">Crepidotus variabilis</name>
    <dbReference type="NCBI Taxonomy" id="179855"/>
    <lineage>
        <taxon>Eukaryota</taxon>
        <taxon>Fungi</taxon>
        <taxon>Dikarya</taxon>
        <taxon>Basidiomycota</taxon>
        <taxon>Agaricomycotina</taxon>
        <taxon>Agaricomycetes</taxon>
        <taxon>Agaricomycetidae</taxon>
        <taxon>Agaricales</taxon>
        <taxon>Agaricineae</taxon>
        <taxon>Crepidotaceae</taxon>
        <taxon>Crepidotus</taxon>
    </lineage>
</organism>
<evidence type="ECO:0000256" key="3">
    <source>
        <dbReference type="ARBA" id="ARBA00022840"/>
    </source>
</evidence>
<evidence type="ECO:0000256" key="1">
    <source>
        <dbReference type="ARBA" id="ARBA00006271"/>
    </source>
</evidence>